<sequence>MRTGRKWGLAGAVSAVALVMSAAPASAQQTPDTAELLKLVKQQAKQLAELQARLDKLEAQQQQTASAASAPAPSPVPQTAQQTQQAAVDAQVQNAIQDSKSSELASLQAQVAQLAANNKRGVDVRWRNGGPEFRSSNGFFTFRPRGDFMLDFSTTSGSRYDDRNLTGTEVRDIRLGAQGNVGKVGYKVDIGFEDNSVHVKEAYISYDFFKSGPRAAELFLGQKLEDRSIDGSTTKRRLPFMERNAASAVGAPDIGYFNLGPQFKLYGPTWHVSVSFSGDSIGNGGDYSDSYAVFGRAHWNPIKGQGGFVHVGLWGWAERLAADADSINEVPHLVQHFNDNIRVSATRIDGTVGDHAWGGELGGVFHNLYAFGEYANRYISATDDPSAHQVGYSVYGGWFITGERPGFSTRSGIWGTTKVNDPVTDGGHGAISLNGRYDKYDFTDSPRGGWGDSWTLGVNWYLNNWARLMLNYVHWRTDNHVGSYKGRDTGDSIGVRSQISF</sequence>
<dbReference type="EMBL" id="JACIJI010000002">
    <property type="protein sequence ID" value="MBB5718547.1"/>
    <property type="molecule type" value="Genomic_DNA"/>
</dbReference>
<dbReference type="AlphaFoldDB" id="A0A840YYC1"/>
<evidence type="ECO:0000256" key="1">
    <source>
        <dbReference type="SAM" id="MobiDB-lite"/>
    </source>
</evidence>
<dbReference type="Gene3D" id="2.40.160.10">
    <property type="entry name" value="Porin"/>
    <property type="match status" value="1"/>
</dbReference>
<dbReference type="Pfam" id="PF07396">
    <property type="entry name" value="Porin_O_P"/>
    <property type="match status" value="1"/>
</dbReference>
<reference evidence="3 4" key="1">
    <citation type="submission" date="2020-08" db="EMBL/GenBank/DDBJ databases">
        <title>Genomic Encyclopedia of Type Strains, Phase IV (KMG-IV): sequencing the most valuable type-strain genomes for metagenomic binning, comparative biology and taxonomic classification.</title>
        <authorList>
            <person name="Goeker M."/>
        </authorList>
    </citation>
    <scope>NUCLEOTIDE SEQUENCE [LARGE SCALE GENOMIC DNA]</scope>
    <source>
        <strain evidence="3 4">DSM 27203</strain>
    </source>
</reference>
<dbReference type="InterPro" id="IPR023614">
    <property type="entry name" value="Porin_dom_sf"/>
</dbReference>
<proteinExistence type="predicted"/>
<feature type="signal peptide" evidence="2">
    <location>
        <begin position="1"/>
        <end position="27"/>
    </location>
</feature>
<keyword evidence="4" id="KW-1185">Reference proteome</keyword>
<keyword evidence="2" id="KW-0732">Signal</keyword>
<feature type="chain" id="PRO_5032707622" evidence="2">
    <location>
        <begin position="28"/>
        <end position="501"/>
    </location>
</feature>
<accession>A0A840YYC1</accession>
<feature type="region of interest" description="Disordered" evidence="1">
    <location>
        <begin position="62"/>
        <end position="85"/>
    </location>
</feature>
<name>A0A840YYC1_9SPHN</name>
<gene>
    <name evidence="3" type="ORF">FHR23_001470</name>
</gene>
<protein>
    <submittedName>
        <fullName evidence="3">Phosphate-selective porin OprO/OprP</fullName>
    </submittedName>
</protein>
<evidence type="ECO:0000313" key="4">
    <source>
        <dbReference type="Proteomes" id="UP000554342"/>
    </source>
</evidence>
<dbReference type="Proteomes" id="UP000554342">
    <property type="component" value="Unassembled WGS sequence"/>
</dbReference>
<evidence type="ECO:0000256" key="2">
    <source>
        <dbReference type="SAM" id="SignalP"/>
    </source>
</evidence>
<dbReference type="RefSeq" id="WP_221227424.1">
    <property type="nucleotide sequence ID" value="NZ_BAABIF010000013.1"/>
</dbReference>
<dbReference type="InterPro" id="IPR010870">
    <property type="entry name" value="Porin_O/P"/>
</dbReference>
<comment type="caution">
    <text evidence="3">The sequence shown here is derived from an EMBL/GenBank/DDBJ whole genome shotgun (WGS) entry which is preliminary data.</text>
</comment>
<evidence type="ECO:0000313" key="3">
    <source>
        <dbReference type="EMBL" id="MBB5718547.1"/>
    </source>
</evidence>
<organism evidence="3 4">
    <name type="scientific">Stakelama sediminis</name>
    <dbReference type="NCBI Taxonomy" id="463200"/>
    <lineage>
        <taxon>Bacteria</taxon>
        <taxon>Pseudomonadati</taxon>
        <taxon>Pseudomonadota</taxon>
        <taxon>Alphaproteobacteria</taxon>
        <taxon>Sphingomonadales</taxon>
        <taxon>Sphingomonadaceae</taxon>
        <taxon>Stakelama</taxon>
    </lineage>
</organism>
<dbReference type="SUPFAM" id="SSF56935">
    <property type="entry name" value="Porins"/>
    <property type="match status" value="1"/>
</dbReference>